<dbReference type="GO" id="GO:0016042">
    <property type="term" value="P:lipid catabolic process"/>
    <property type="evidence" value="ECO:0007669"/>
    <property type="project" value="InterPro"/>
</dbReference>
<gene>
    <name evidence="1" type="ORF">C3E79_04040</name>
</gene>
<dbReference type="InterPro" id="IPR029058">
    <property type="entry name" value="AB_hydrolase_fold"/>
</dbReference>
<dbReference type="OrthoDB" id="9798122at2"/>
<dbReference type="RefSeq" id="WP_108403767.1">
    <property type="nucleotide sequence ID" value="NZ_CP026948.1"/>
</dbReference>
<dbReference type="EMBL" id="CP026948">
    <property type="protein sequence ID" value="AWB83758.1"/>
    <property type="molecule type" value="Genomic_DNA"/>
</dbReference>
<sequence length="401" mass="42711">MVSKKFVAIAAVASAAALATIALRPKSATRTETDTVDDSVAIDEAAVGTILKQEELPAERIISAPNGAKTLRVTYGARNAHGTPIAVTGLVTFPVGEAPQGGWPVLSWAHGTTGITRQAAPSLAIDTHPDHEAFELVVEDYLQVWLDKGFAVIQPDYEGLGTTGNGTYMDRHSLASSVNEMVRATREKFGFAETWYNTGWSQGGFAAVSAASAENVATGLVKTLAIAPGDTFVPATEIPAEVAKEMAAGIDEENLAYSAFALQGAMNFNPAIRADDFLSEEGKKVMDFASKVCLTTFKEENTTPGKDIFNDAPTLTPLLEHLAANSMAKMYPKTPVVIFSSEDDEIINFEQISAGAKALQGNDGTDVTFEVRTGEGHRDMVRRAIEDQTPFVPELQDGPGK</sequence>
<dbReference type="KEGG" id="clia:C3E79_04040"/>
<dbReference type="Pfam" id="PF03583">
    <property type="entry name" value="LIP"/>
    <property type="match status" value="1"/>
</dbReference>
<dbReference type="Gene3D" id="3.40.50.1820">
    <property type="entry name" value="alpha/beta hydrolase"/>
    <property type="match status" value="1"/>
</dbReference>
<dbReference type="AlphaFoldDB" id="A0A2S0WDB3"/>
<evidence type="ECO:0000313" key="1">
    <source>
        <dbReference type="EMBL" id="AWB83758.1"/>
    </source>
</evidence>
<organism evidence="1 2">
    <name type="scientific">Corynebacterium liangguodongii</name>
    <dbReference type="NCBI Taxonomy" id="2079535"/>
    <lineage>
        <taxon>Bacteria</taxon>
        <taxon>Bacillati</taxon>
        <taxon>Actinomycetota</taxon>
        <taxon>Actinomycetes</taxon>
        <taxon>Mycobacteriales</taxon>
        <taxon>Corynebacteriaceae</taxon>
        <taxon>Corynebacterium</taxon>
    </lineage>
</organism>
<dbReference type="Proteomes" id="UP000244754">
    <property type="component" value="Chromosome"/>
</dbReference>
<keyword evidence="2" id="KW-1185">Reference proteome</keyword>
<evidence type="ECO:0000313" key="2">
    <source>
        <dbReference type="Proteomes" id="UP000244754"/>
    </source>
</evidence>
<dbReference type="PANTHER" id="PTHR34853">
    <property type="match status" value="1"/>
</dbReference>
<protein>
    <submittedName>
        <fullName evidence="1">Uncharacterized protein</fullName>
    </submittedName>
</protein>
<dbReference type="InterPro" id="IPR005152">
    <property type="entry name" value="Lipase_secreted"/>
</dbReference>
<dbReference type="PANTHER" id="PTHR34853:SF1">
    <property type="entry name" value="LIPASE 5"/>
    <property type="match status" value="1"/>
</dbReference>
<name>A0A2S0WDB3_9CORY</name>
<dbReference type="GO" id="GO:0004806">
    <property type="term" value="F:triacylglycerol lipase activity"/>
    <property type="evidence" value="ECO:0007669"/>
    <property type="project" value="InterPro"/>
</dbReference>
<dbReference type="SUPFAM" id="SSF53474">
    <property type="entry name" value="alpha/beta-Hydrolases"/>
    <property type="match status" value="1"/>
</dbReference>
<proteinExistence type="predicted"/>
<dbReference type="PIRSF" id="PIRSF029171">
    <property type="entry name" value="Esterase_LipA"/>
    <property type="match status" value="1"/>
</dbReference>
<reference evidence="2" key="1">
    <citation type="submission" date="2018-01" db="EMBL/GenBank/DDBJ databases">
        <authorList>
            <person name="Li J."/>
        </authorList>
    </citation>
    <scope>NUCLEOTIDE SEQUENCE [LARGE SCALE GENOMIC DNA]</scope>
    <source>
        <strain evidence="2">2184</strain>
    </source>
</reference>
<accession>A0A2S0WDB3</accession>